<dbReference type="Pfam" id="PF13087">
    <property type="entry name" value="AAA_12"/>
    <property type="match status" value="1"/>
</dbReference>
<evidence type="ECO:0000256" key="1">
    <source>
        <dbReference type="ARBA" id="ARBA00022741"/>
    </source>
</evidence>
<dbReference type="SUPFAM" id="SSF52540">
    <property type="entry name" value="P-loop containing nucleoside triphosphate hydrolases"/>
    <property type="match status" value="1"/>
</dbReference>
<gene>
    <name evidence="6" type="ORF">GCM10017668_25340</name>
</gene>
<evidence type="ECO:0000256" key="4">
    <source>
        <dbReference type="ARBA" id="ARBA00022840"/>
    </source>
</evidence>
<dbReference type="PANTHER" id="PTHR43788">
    <property type="entry name" value="DNA2/NAM7 HELICASE FAMILY MEMBER"/>
    <property type="match status" value="1"/>
</dbReference>
<dbReference type="KEGG" id="stui:GCM10017668_25340"/>
<name>A0A7G1ND75_9ACTN</name>
<keyword evidence="4" id="KW-0067">ATP-binding</keyword>
<sequence length="444" mass="46993">MTTVFDPSAAAARATDAILHDTLHGTARGVVVDSPPGAGKSTLVVRAALELAGAGHPLMVVAQTNAQVDDLVLRLAEKNPELPVGRLHSSDSDPYDKALDELPSVRKSAKAAELAGQAVVISTAAKWAHVKVDEPWRHAIVDEAYQMRSDALLAVAGLFERALFVGDPGQLDPFAIVGSEQWAGLTYDPSGSAVTTLLAHNPDLPQHRLPVSWRLPASAAPLVSDAFYPYTPFRSGTGPGDRSLAFGVPSDGSGPDQVIDEAAESGWGLLELPARHTPRTDPEAVLAVATVVRRLLDRAGASTSERSPAPSPLTADRIAVGTAHRDQAAAVRAALAGLGVTDVVVDTANRLQGREYDVTVVLHPLSGRPDATAFHLETGRLCVLASRHRHACIVVCRAGVTDLLDDYPSTEPVQLGTVVKFPDGWEANHAVLAHLAEHRVEWRP</sequence>
<evidence type="ECO:0000256" key="3">
    <source>
        <dbReference type="ARBA" id="ARBA00022806"/>
    </source>
</evidence>
<evidence type="ECO:0000313" key="7">
    <source>
        <dbReference type="Proteomes" id="UP000516373"/>
    </source>
</evidence>
<protein>
    <submittedName>
        <fullName evidence="6">Helicase</fullName>
    </submittedName>
</protein>
<proteinExistence type="predicted"/>
<accession>A0A7G1ND75</accession>
<dbReference type="Proteomes" id="UP000516373">
    <property type="component" value="Chromosome"/>
</dbReference>
<dbReference type="GO" id="GO:0043139">
    <property type="term" value="F:5'-3' DNA helicase activity"/>
    <property type="evidence" value="ECO:0007669"/>
    <property type="project" value="TreeGrafter"/>
</dbReference>
<dbReference type="InterPro" id="IPR041679">
    <property type="entry name" value="DNA2/NAM7-like_C"/>
</dbReference>
<feature type="domain" description="DNA2/NAM7 helicase-like C-terminal" evidence="5">
    <location>
        <begin position="288"/>
        <end position="397"/>
    </location>
</feature>
<dbReference type="PANTHER" id="PTHR43788:SF16">
    <property type="entry name" value="HELICASE WITH ZINC FINGER 2"/>
    <property type="match status" value="1"/>
</dbReference>
<keyword evidence="2" id="KW-0378">Hydrolase</keyword>
<organism evidence="6 7">
    <name type="scientific">Streptomyces tuirus</name>
    <dbReference type="NCBI Taxonomy" id="68278"/>
    <lineage>
        <taxon>Bacteria</taxon>
        <taxon>Bacillati</taxon>
        <taxon>Actinomycetota</taxon>
        <taxon>Actinomycetes</taxon>
        <taxon>Kitasatosporales</taxon>
        <taxon>Streptomycetaceae</taxon>
        <taxon>Streptomyces</taxon>
    </lineage>
</organism>
<dbReference type="GO" id="GO:0005524">
    <property type="term" value="F:ATP binding"/>
    <property type="evidence" value="ECO:0007669"/>
    <property type="project" value="UniProtKB-KW"/>
</dbReference>
<dbReference type="EMBL" id="AP023439">
    <property type="protein sequence ID" value="BCL20691.1"/>
    <property type="molecule type" value="Genomic_DNA"/>
</dbReference>
<dbReference type="RefSeq" id="WP_190899170.1">
    <property type="nucleotide sequence ID" value="NZ_AP023439.1"/>
</dbReference>
<dbReference type="InterPro" id="IPR027417">
    <property type="entry name" value="P-loop_NTPase"/>
</dbReference>
<dbReference type="GO" id="GO:0016787">
    <property type="term" value="F:hydrolase activity"/>
    <property type="evidence" value="ECO:0007669"/>
    <property type="project" value="UniProtKB-KW"/>
</dbReference>
<evidence type="ECO:0000313" key="6">
    <source>
        <dbReference type="EMBL" id="BCL20691.1"/>
    </source>
</evidence>
<dbReference type="AlphaFoldDB" id="A0A7G1ND75"/>
<evidence type="ECO:0000259" key="5">
    <source>
        <dbReference type="Pfam" id="PF13087"/>
    </source>
</evidence>
<keyword evidence="3 6" id="KW-0347">Helicase</keyword>
<dbReference type="InterPro" id="IPR050534">
    <property type="entry name" value="Coronavir_polyprotein_1ab"/>
</dbReference>
<evidence type="ECO:0000256" key="2">
    <source>
        <dbReference type="ARBA" id="ARBA00022801"/>
    </source>
</evidence>
<dbReference type="Gene3D" id="3.40.50.300">
    <property type="entry name" value="P-loop containing nucleotide triphosphate hydrolases"/>
    <property type="match status" value="2"/>
</dbReference>
<keyword evidence="1" id="KW-0547">Nucleotide-binding</keyword>
<reference evidence="6 7" key="1">
    <citation type="journal article" date="2014" name="Int. J. Syst. Evol. Microbiol.">
        <title>Complete genome sequence of Corynebacterium casei LMG S-19264T (=DSM 44701T), isolated from a smear-ripened cheese.</title>
        <authorList>
            <consortium name="US DOE Joint Genome Institute (JGI-PGF)"/>
            <person name="Walter F."/>
            <person name="Albersmeier A."/>
            <person name="Kalinowski J."/>
            <person name="Ruckert C."/>
        </authorList>
    </citation>
    <scope>NUCLEOTIDE SEQUENCE [LARGE SCALE GENOMIC DNA]</scope>
    <source>
        <strain evidence="6 7">JCM 4255</strain>
    </source>
</reference>